<dbReference type="PANTHER" id="PTHR42663">
    <property type="entry name" value="HYDROLASE C777.06C-RELATED-RELATED"/>
    <property type="match status" value="1"/>
</dbReference>
<name>A0A1X7C602_9BACT</name>
<sequence length="318" mass="35591">MKVCIWGARGSLPATYNAERARAKVKAALEIAVARGIDSTTDLDSFIDNELPFAVRGSYGTNTPCIQIGTTGDDYLICDCGTGLRDLGNAIMAERFGKPGAHFHFLISHLHWDHLQGFPFFIPAYLKGNKISFYGGHPDIEKVFRTQQSEPFFPVKFDDLSAEFNFTRLSSGQEFEIAGIKIKVKAQYHPGGSFGYRFEQDGKIAVYSTDCEHKSATALSDEKFVEFFKNADLLIMDAQYSFAEANSIKEDWGHSNNIIAVEMSGFAGVKTLCLFHQEPVLDDFELEKFLEDTRTYAELVERKPDKIIMAQDGLCIEL</sequence>
<dbReference type="PANTHER" id="PTHR42663:SF4">
    <property type="entry name" value="SLL1036 PROTEIN"/>
    <property type="match status" value="1"/>
</dbReference>
<evidence type="ECO:0000313" key="2">
    <source>
        <dbReference type="EMBL" id="SME90161.1"/>
    </source>
</evidence>
<reference evidence="3" key="1">
    <citation type="submission" date="2017-04" db="EMBL/GenBank/DDBJ databases">
        <authorList>
            <person name="Varghese N."/>
            <person name="Submissions S."/>
        </authorList>
    </citation>
    <scope>NUCLEOTIDE SEQUENCE [LARGE SCALE GENOMIC DNA]</scope>
    <source>
        <strain evidence="3">K3S</strain>
    </source>
</reference>
<feature type="domain" description="Metallo-beta-lactamase" evidence="1">
    <location>
        <begin position="104"/>
        <end position="276"/>
    </location>
</feature>
<proteinExistence type="predicted"/>
<gene>
    <name evidence="2" type="ORF">SAMN06295933_0361</name>
</gene>
<dbReference type="EMBL" id="FWZU01000001">
    <property type="protein sequence ID" value="SME90161.1"/>
    <property type="molecule type" value="Genomic_DNA"/>
</dbReference>
<dbReference type="RefSeq" id="WP_085097435.1">
    <property type="nucleotide sequence ID" value="NZ_FWZU01000001.1"/>
</dbReference>
<accession>A0A1X7C602</accession>
<dbReference type="InterPro" id="IPR001279">
    <property type="entry name" value="Metallo-B-lactamas"/>
</dbReference>
<dbReference type="AlphaFoldDB" id="A0A1X7C602"/>
<dbReference type="STRING" id="1519643.SAMN06295933_0361"/>
<dbReference type="Proteomes" id="UP000192906">
    <property type="component" value="Unassembled WGS sequence"/>
</dbReference>
<protein>
    <submittedName>
        <fullName evidence="2">Phosphoribosyl 1,2-cyclic phosphodiesterase</fullName>
    </submittedName>
</protein>
<dbReference type="SUPFAM" id="SSF56281">
    <property type="entry name" value="Metallo-hydrolase/oxidoreductase"/>
    <property type="match status" value="1"/>
</dbReference>
<dbReference type="CDD" id="cd07715">
    <property type="entry name" value="TaR3-like_MBL-fold"/>
    <property type="match status" value="1"/>
</dbReference>
<dbReference type="Gene3D" id="3.60.15.10">
    <property type="entry name" value="Ribonuclease Z/Hydroxyacylglutathione hydrolase-like"/>
    <property type="match status" value="1"/>
</dbReference>
<keyword evidence="3" id="KW-1185">Reference proteome</keyword>
<organism evidence="2 3">
    <name type="scientific">Desulfovibrio gilichinskyi</name>
    <dbReference type="NCBI Taxonomy" id="1519643"/>
    <lineage>
        <taxon>Bacteria</taxon>
        <taxon>Pseudomonadati</taxon>
        <taxon>Thermodesulfobacteriota</taxon>
        <taxon>Desulfovibrionia</taxon>
        <taxon>Desulfovibrionales</taxon>
        <taxon>Desulfovibrionaceae</taxon>
        <taxon>Desulfovibrio</taxon>
    </lineage>
</organism>
<dbReference type="OrthoDB" id="9803916at2"/>
<dbReference type="InterPro" id="IPR036866">
    <property type="entry name" value="RibonucZ/Hydroxyglut_hydro"/>
</dbReference>
<evidence type="ECO:0000313" key="3">
    <source>
        <dbReference type="Proteomes" id="UP000192906"/>
    </source>
</evidence>
<evidence type="ECO:0000259" key="1">
    <source>
        <dbReference type="Pfam" id="PF12706"/>
    </source>
</evidence>
<dbReference type="Pfam" id="PF12706">
    <property type="entry name" value="Lactamase_B_2"/>
    <property type="match status" value="1"/>
</dbReference>